<dbReference type="RefSeq" id="WP_202854945.1">
    <property type="nucleotide sequence ID" value="NZ_JAEUGD010000014.1"/>
</dbReference>
<dbReference type="SUPFAM" id="SSF46785">
    <property type="entry name" value="Winged helix' DNA-binding domain"/>
    <property type="match status" value="1"/>
</dbReference>
<comment type="caution">
    <text evidence="2">The sequence shown here is derived from an EMBL/GenBank/DDBJ whole genome shotgun (WGS) entry which is preliminary data.</text>
</comment>
<dbReference type="EMBL" id="JAEUGD010000014">
    <property type="protein sequence ID" value="MBL6445399.1"/>
    <property type="molecule type" value="Genomic_DNA"/>
</dbReference>
<dbReference type="InterPro" id="IPR036388">
    <property type="entry name" value="WH-like_DNA-bd_sf"/>
</dbReference>
<proteinExistence type="predicted"/>
<protein>
    <submittedName>
        <fullName evidence="2">HTH domain-containing protein</fullName>
    </submittedName>
</protein>
<dbReference type="Proteomes" id="UP000614216">
    <property type="component" value="Unassembled WGS sequence"/>
</dbReference>
<name>A0A937KB37_9BACT</name>
<feature type="domain" description="Helix-turn-helix type 11" evidence="1">
    <location>
        <begin position="3"/>
        <end position="47"/>
    </location>
</feature>
<organism evidence="2 3">
    <name type="scientific">Fulvivirga marina</name>
    <dbReference type="NCBI Taxonomy" id="2494733"/>
    <lineage>
        <taxon>Bacteria</taxon>
        <taxon>Pseudomonadati</taxon>
        <taxon>Bacteroidota</taxon>
        <taxon>Cytophagia</taxon>
        <taxon>Cytophagales</taxon>
        <taxon>Fulvivirgaceae</taxon>
        <taxon>Fulvivirga</taxon>
    </lineage>
</organism>
<evidence type="ECO:0000313" key="3">
    <source>
        <dbReference type="Proteomes" id="UP000614216"/>
    </source>
</evidence>
<dbReference type="AlphaFoldDB" id="A0A937KB37"/>
<dbReference type="InterPro" id="IPR013196">
    <property type="entry name" value="HTH_11"/>
</dbReference>
<dbReference type="InterPro" id="IPR036390">
    <property type="entry name" value="WH_DNA-bd_sf"/>
</dbReference>
<evidence type="ECO:0000313" key="2">
    <source>
        <dbReference type="EMBL" id="MBL6445399.1"/>
    </source>
</evidence>
<evidence type="ECO:0000259" key="1">
    <source>
        <dbReference type="Pfam" id="PF08279"/>
    </source>
</evidence>
<dbReference type="Pfam" id="PF08279">
    <property type="entry name" value="HTH_11"/>
    <property type="match status" value="1"/>
</dbReference>
<reference evidence="2" key="1">
    <citation type="submission" date="2021-01" db="EMBL/GenBank/DDBJ databases">
        <title>Fulvivirga kasyanovii gen. nov., sp nov., a novel member of the phylum Bacteroidetes isolated from seawater in a mussel farm.</title>
        <authorList>
            <person name="Zhao L.-H."/>
            <person name="Wang Z.-J."/>
        </authorList>
    </citation>
    <scope>NUCLEOTIDE SEQUENCE</scope>
    <source>
        <strain evidence="2">29W222</strain>
    </source>
</reference>
<keyword evidence="3" id="KW-1185">Reference proteome</keyword>
<sequence>MDELIRSESTGTAKELAYKLSISRRHVYNYLKTLNSIGRATRFDTTKNSYVYKEPR</sequence>
<accession>A0A937KB37</accession>
<dbReference type="Gene3D" id="1.10.10.10">
    <property type="entry name" value="Winged helix-like DNA-binding domain superfamily/Winged helix DNA-binding domain"/>
    <property type="match status" value="1"/>
</dbReference>
<gene>
    <name evidence="2" type="ORF">JMN32_03720</name>
</gene>